<dbReference type="AlphaFoldDB" id="A0A841T2X8"/>
<evidence type="ECO:0000313" key="2">
    <source>
        <dbReference type="Proteomes" id="UP000535838"/>
    </source>
</evidence>
<dbReference type="InterPro" id="IPR027417">
    <property type="entry name" value="P-loop_NTPase"/>
</dbReference>
<accession>A0A841T2X8</accession>
<comment type="caution">
    <text evidence="1">The sequence shown here is derived from an EMBL/GenBank/DDBJ whole genome shotgun (WGS) entry which is preliminary data.</text>
</comment>
<organism evidence="1 2">
    <name type="scientific">Cohnella thailandensis</name>
    <dbReference type="NCBI Taxonomy" id="557557"/>
    <lineage>
        <taxon>Bacteria</taxon>
        <taxon>Bacillati</taxon>
        <taxon>Bacillota</taxon>
        <taxon>Bacilli</taxon>
        <taxon>Bacillales</taxon>
        <taxon>Paenibacillaceae</taxon>
        <taxon>Cohnella</taxon>
    </lineage>
</organism>
<evidence type="ECO:0008006" key="3">
    <source>
        <dbReference type="Google" id="ProtNLM"/>
    </source>
</evidence>
<sequence length="248" mass="28616">MKRHPIVLFVHIPKAAGTGAAVLFYEQYKEKLGVIDMNVWDRWQERMRDAPYRFDCLFGHFSYGIHEDIARAAEYTSVMRNPIDAILSYHSFIVSKPDHPFHQFMGNGSLDQFLKLPPELLFVFRNYQTTMLTGKLNATASEAIELIGRKYPILGTVERLPETIYFWQKRYGWGEVVMRMEEGKNASEAPRKLSLAEIRGIEELVRVDLDVYAFVRSRLAQMIIALSSGEKAAIRELKETGRLSPFLH</sequence>
<reference evidence="1 2" key="1">
    <citation type="submission" date="2020-08" db="EMBL/GenBank/DDBJ databases">
        <title>Cohnella phylogeny.</title>
        <authorList>
            <person name="Dunlap C."/>
        </authorList>
    </citation>
    <scope>NUCLEOTIDE SEQUENCE [LARGE SCALE GENOMIC DNA]</scope>
    <source>
        <strain evidence="1 2">DSM 25241</strain>
    </source>
</reference>
<dbReference type="RefSeq" id="WP_185122159.1">
    <property type="nucleotide sequence ID" value="NZ_JACJVQ010000019.1"/>
</dbReference>
<dbReference type="EMBL" id="JACJVQ010000019">
    <property type="protein sequence ID" value="MBB6636965.1"/>
    <property type="molecule type" value="Genomic_DNA"/>
</dbReference>
<gene>
    <name evidence="1" type="ORF">H7B67_22790</name>
</gene>
<dbReference type="Proteomes" id="UP000535838">
    <property type="component" value="Unassembled WGS sequence"/>
</dbReference>
<protein>
    <recommendedName>
        <fullName evidence="3">Sulfotransferase family protein</fullName>
    </recommendedName>
</protein>
<proteinExistence type="predicted"/>
<keyword evidence="2" id="KW-1185">Reference proteome</keyword>
<evidence type="ECO:0000313" key="1">
    <source>
        <dbReference type="EMBL" id="MBB6636965.1"/>
    </source>
</evidence>
<dbReference type="Gene3D" id="3.40.50.300">
    <property type="entry name" value="P-loop containing nucleotide triphosphate hydrolases"/>
    <property type="match status" value="1"/>
</dbReference>
<name>A0A841T2X8_9BACL</name>